<evidence type="ECO:0000313" key="2">
    <source>
        <dbReference type="Proteomes" id="UP000241771"/>
    </source>
</evidence>
<gene>
    <name evidence="1" type="ORF">C9I98_00390</name>
</gene>
<evidence type="ECO:0000313" key="1">
    <source>
        <dbReference type="EMBL" id="PSW21760.1"/>
    </source>
</evidence>
<comment type="caution">
    <text evidence="1">The sequence shown here is derived from an EMBL/GenBank/DDBJ whole genome shotgun (WGS) entry which is preliminary data.</text>
</comment>
<dbReference type="Proteomes" id="UP000241771">
    <property type="component" value="Unassembled WGS sequence"/>
</dbReference>
<accession>A0A2T3NZT3</accession>
<dbReference type="AlphaFoldDB" id="A0A2T3NZT3"/>
<reference evidence="1 2" key="1">
    <citation type="submission" date="2018-01" db="EMBL/GenBank/DDBJ databases">
        <title>Whole genome sequencing of Histamine producing bacteria.</title>
        <authorList>
            <person name="Butler K."/>
        </authorList>
    </citation>
    <scope>NUCLEOTIDE SEQUENCE [LARGE SCALE GENOMIC DNA]</scope>
    <source>
        <strain evidence="1 2">DSM 100436</strain>
    </source>
</reference>
<name>A0A2T3NZT3_9GAMM</name>
<keyword evidence="2" id="KW-1185">Reference proteome</keyword>
<proteinExistence type="predicted"/>
<organism evidence="1 2">
    <name type="scientific">Photobacterium sanctipauli</name>
    <dbReference type="NCBI Taxonomy" id="1342794"/>
    <lineage>
        <taxon>Bacteria</taxon>
        <taxon>Pseudomonadati</taxon>
        <taxon>Pseudomonadota</taxon>
        <taxon>Gammaproteobacteria</taxon>
        <taxon>Vibrionales</taxon>
        <taxon>Vibrionaceae</taxon>
        <taxon>Photobacterium</taxon>
    </lineage>
</organism>
<dbReference type="PROSITE" id="PS51257">
    <property type="entry name" value="PROKAR_LIPOPROTEIN"/>
    <property type="match status" value="1"/>
</dbReference>
<dbReference type="InterPro" id="IPR016195">
    <property type="entry name" value="Pol/histidinol_Pase-like"/>
</dbReference>
<dbReference type="OrthoDB" id="9997at2"/>
<dbReference type="RefSeq" id="WP_036820048.1">
    <property type="nucleotide sequence ID" value="NZ_JGVO01000253.1"/>
</dbReference>
<dbReference type="EMBL" id="PYMA01000001">
    <property type="protein sequence ID" value="PSW21760.1"/>
    <property type="molecule type" value="Genomic_DNA"/>
</dbReference>
<dbReference type="Gene3D" id="3.20.20.140">
    <property type="entry name" value="Metal-dependent hydrolases"/>
    <property type="match status" value="1"/>
</dbReference>
<sequence>MFKKSDLSVAVITSIFILSGCNSSDSDSKSGSTAPNGKWTTGDLHVHSIQSDDAQRDLKDVLDYSFDQYGLDWVFLTNHLRDSTRDHRGSDIAEGPIPFSVGMEKYEVPFTQMAQLVGHYEEKTIFSAFEWDMPTHEHFNIAILGEDPQSIDSLKAIQQFEYYFTDRDPAMFNPEDVSQWDEQGERAFTTHEDALKALAWLQANYPTSSFGLINHPSRYSDSYVISDFREFNDIAPDVVFSLEGMMGGQMEPDRGSYMEPYTEEFLPYRSYGGADYIIAQVGGQWDALLGEGRRIWNFANSDYHFKTNDGLYSSGYRPGEYAKNHLWVPENAEEGVKGLLQSLRSGKSFSTYGDIINALDFNVSNQNSTAYMGSDLNVSQGEEVTITIRFKSPESNNYEYEVGSGQTGGMKPFVHHVDLIAGDVYQKAEPGTPEYDQATNPTTKVIARFTQDDWTVDDEGFATMTFSFTAEKDQYFRLRGTNLAPNTPYQTDENGNPLPDELVNIDDHQSRFNAINDRNYYDLWFYSNPIFVVISE</sequence>
<dbReference type="SUPFAM" id="SSF89550">
    <property type="entry name" value="PHP domain-like"/>
    <property type="match status" value="1"/>
</dbReference>
<protein>
    <submittedName>
        <fullName evidence="1">S-layer protein</fullName>
    </submittedName>
</protein>